<dbReference type="PANTHER" id="PTHR21137:SF35">
    <property type="entry name" value="ODORANT RECEPTOR 19A-RELATED"/>
    <property type="match status" value="1"/>
</dbReference>
<feature type="transmembrane region" description="Helical" evidence="10">
    <location>
        <begin position="135"/>
        <end position="153"/>
    </location>
</feature>
<keyword evidence="4 10" id="KW-0812">Transmembrane</keyword>
<evidence type="ECO:0000256" key="8">
    <source>
        <dbReference type="ARBA" id="ARBA00023170"/>
    </source>
</evidence>
<comment type="caution">
    <text evidence="10">Lacks conserved residue(s) required for the propagation of feature annotation.</text>
</comment>
<name>A0A9Y1IRZ2_GRAMO</name>
<dbReference type="Pfam" id="PF02949">
    <property type="entry name" value="7tm_6"/>
    <property type="match status" value="1"/>
</dbReference>
<comment type="similarity">
    <text evidence="10">Belongs to the insect chemoreceptor superfamily. Heteromeric odorant receptor channel (TC 1.A.69) family.</text>
</comment>
<keyword evidence="9 10" id="KW-0807">Transducer</keyword>
<organism evidence="11">
    <name type="scientific">Grapholita molesta</name>
    <name type="common">Oriental fruit moth</name>
    <name type="synonym">Cydia molesta</name>
    <dbReference type="NCBI Taxonomy" id="192188"/>
    <lineage>
        <taxon>Eukaryota</taxon>
        <taxon>Metazoa</taxon>
        <taxon>Ecdysozoa</taxon>
        <taxon>Arthropoda</taxon>
        <taxon>Hexapoda</taxon>
        <taxon>Insecta</taxon>
        <taxon>Pterygota</taxon>
        <taxon>Neoptera</taxon>
        <taxon>Endopterygota</taxon>
        <taxon>Lepidoptera</taxon>
        <taxon>Glossata</taxon>
        <taxon>Ditrysia</taxon>
        <taxon>Tortricoidea</taxon>
        <taxon>Tortricidae</taxon>
        <taxon>Olethreutinae</taxon>
        <taxon>Grapholitini</taxon>
        <taxon>Grapholita</taxon>
    </lineage>
</organism>
<evidence type="ECO:0000256" key="7">
    <source>
        <dbReference type="ARBA" id="ARBA00023136"/>
    </source>
</evidence>
<evidence type="ECO:0000256" key="2">
    <source>
        <dbReference type="ARBA" id="ARBA00022475"/>
    </source>
</evidence>
<keyword evidence="2" id="KW-1003">Cell membrane</keyword>
<evidence type="ECO:0000256" key="4">
    <source>
        <dbReference type="ARBA" id="ARBA00022692"/>
    </source>
</evidence>
<keyword evidence="6 10" id="KW-1133">Transmembrane helix</keyword>
<sequence length="402" mass="46605">MESRKYRKNKTTELFRKLDKFIFLCSSTNFWVDDNGIPELTRKAYRILIKVLNGAVVLFMVSELGSFFTQHNLTEKQQSNQVFMPFSHIILYSFTWSLIHDKEAVTELLFVLAVDLKKDFNDEDTETRMLKRTKFFTCVLICLCFNSLLLYGIEGFSQVLFSDGTFVTMITFWPEVHDQTLPASICRVGIYIVWWLWMIRVIMAYVLVIAITISLSHQYRNLQLYFKSIANIFEERLSQREKEEKYERALKLGISLHSTTIWCTKQVQRTCGKLFSGHIVTNVYVMVQLMSQLKQTDRSLGQVLPIAVTIAVMLFSTGIIMWNAGDITVEAGNLPTAIFLSGWQNCTHKCSYRVRRTVLIAMAQSQKPVIIKSCGFIELSYDSYITVSFIRCTRINFTRSSY</sequence>
<evidence type="ECO:0000256" key="3">
    <source>
        <dbReference type="ARBA" id="ARBA00022606"/>
    </source>
</evidence>
<dbReference type="GO" id="GO:0004984">
    <property type="term" value="F:olfactory receptor activity"/>
    <property type="evidence" value="ECO:0007669"/>
    <property type="project" value="InterPro"/>
</dbReference>
<dbReference type="PANTHER" id="PTHR21137">
    <property type="entry name" value="ODORANT RECEPTOR"/>
    <property type="match status" value="1"/>
</dbReference>
<keyword evidence="5 10" id="KW-0552">Olfaction</keyword>
<dbReference type="GO" id="GO:0005886">
    <property type="term" value="C:plasma membrane"/>
    <property type="evidence" value="ECO:0007669"/>
    <property type="project" value="UniProtKB-SubCell"/>
</dbReference>
<evidence type="ECO:0000256" key="5">
    <source>
        <dbReference type="ARBA" id="ARBA00022725"/>
    </source>
</evidence>
<evidence type="ECO:0000256" key="9">
    <source>
        <dbReference type="ARBA" id="ARBA00023224"/>
    </source>
</evidence>
<dbReference type="GO" id="GO:0007165">
    <property type="term" value="P:signal transduction"/>
    <property type="evidence" value="ECO:0007669"/>
    <property type="project" value="UniProtKB-KW"/>
</dbReference>
<comment type="subcellular location">
    <subcellularLocation>
        <location evidence="1 10">Cell membrane</location>
        <topology evidence="1 10">Multi-pass membrane protein</topology>
    </subcellularLocation>
</comment>
<feature type="transmembrane region" description="Helical" evidence="10">
    <location>
        <begin position="300"/>
        <end position="322"/>
    </location>
</feature>
<keyword evidence="8 10" id="KW-0675">Receptor</keyword>
<evidence type="ECO:0000256" key="10">
    <source>
        <dbReference type="RuleBase" id="RU351113"/>
    </source>
</evidence>
<evidence type="ECO:0000256" key="1">
    <source>
        <dbReference type="ARBA" id="ARBA00004651"/>
    </source>
</evidence>
<keyword evidence="7 10" id="KW-0472">Membrane</keyword>
<proteinExistence type="evidence at transcript level"/>
<dbReference type="AlphaFoldDB" id="A0A9Y1IRZ2"/>
<reference evidence="11" key="1">
    <citation type="submission" date="2022-06" db="EMBL/GenBank/DDBJ databases">
        <authorList>
            <person name="Shang L."/>
        </authorList>
    </citation>
    <scope>NUCLEOTIDE SEQUENCE</scope>
</reference>
<dbReference type="InterPro" id="IPR004117">
    <property type="entry name" value="7tm6_olfct_rcpt"/>
</dbReference>
<protein>
    <recommendedName>
        <fullName evidence="10">Odorant receptor</fullName>
    </recommendedName>
</protein>
<dbReference type="GO" id="GO:0005549">
    <property type="term" value="F:odorant binding"/>
    <property type="evidence" value="ECO:0007669"/>
    <property type="project" value="InterPro"/>
</dbReference>
<accession>A0A9Y1IRZ2</accession>
<evidence type="ECO:0000256" key="6">
    <source>
        <dbReference type="ARBA" id="ARBA00022989"/>
    </source>
</evidence>
<dbReference type="EMBL" id="ON926836">
    <property type="protein sequence ID" value="WEG72119.1"/>
    <property type="molecule type" value="mRNA"/>
</dbReference>
<evidence type="ECO:0000313" key="11">
    <source>
        <dbReference type="EMBL" id="WEG72119.1"/>
    </source>
</evidence>
<feature type="transmembrane region" description="Helical" evidence="10">
    <location>
        <begin position="192"/>
        <end position="215"/>
    </location>
</feature>
<keyword evidence="3 10" id="KW-0716">Sensory transduction</keyword>